<dbReference type="InterPro" id="IPR005835">
    <property type="entry name" value="NTP_transferase_dom"/>
</dbReference>
<name>A0ABP7NMC8_9GAMM</name>
<dbReference type="InterPro" id="IPR054566">
    <property type="entry name" value="ManC/GMP-like_b-helix"/>
</dbReference>
<dbReference type="InterPro" id="IPR051161">
    <property type="entry name" value="Mannose-6P_isomerase_type2"/>
</dbReference>
<dbReference type="Pfam" id="PF00483">
    <property type="entry name" value="NTP_transferase"/>
    <property type="match status" value="1"/>
</dbReference>
<dbReference type="InterPro" id="IPR011051">
    <property type="entry name" value="RmlC_Cupin_sf"/>
</dbReference>
<evidence type="ECO:0000256" key="6">
    <source>
        <dbReference type="ARBA" id="ARBA00022741"/>
    </source>
</evidence>
<feature type="domain" description="MannoseP isomerase/GMP-like beta-helix" evidence="12">
    <location>
        <begin position="300"/>
        <end position="353"/>
    </location>
</feature>
<dbReference type="NCBIfam" id="TIGR01479">
    <property type="entry name" value="GMP_PMI"/>
    <property type="match status" value="1"/>
</dbReference>
<dbReference type="RefSeq" id="WP_344803223.1">
    <property type="nucleotide sequence ID" value="NZ_BAABBO010000001.1"/>
</dbReference>
<dbReference type="InterPro" id="IPR014710">
    <property type="entry name" value="RmlC-like_jellyroll"/>
</dbReference>
<evidence type="ECO:0000256" key="8">
    <source>
        <dbReference type="ARBA" id="ARBA00047343"/>
    </source>
</evidence>
<evidence type="ECO:0000256" key="9">
    <source>
        <dbReference type="RuleBase" id="RU004190"/>
    </source>
</evidence>
<dbReference type="EC" id="2.7.7.13" evidence="3"/>
<dbReference type="GO" id="GO:0016779">
    <property type="term" value="F:nucleotidyltransferase activity"/>
    <property type="evidence" value="ECO:0007669"/>
    <property type="project" value="UniProtKB-KW"/>
</dbReference>
<gene>
    <name evidence="13" type="ORF">GCM10022278_06530</name>
</gene>
<dbReference type="InterPro" id="IPR001538">
    <property type="entry name" value="Man6P_isomerase-2_C"/>
</dbReference>
<comment type="caution">
    <text evidence="13">The sequence shown here is derived from an EMBL/GenBank/DDBJ whole genome shotgun (WGS) entry which is preliminary data.</text>
</comment>
<dbReference type="EMBL" id="BAABBO010000001">
    <property type="protein sequence ID" value="GAA3950132.1"/>
    <property type="molecule type" value="Genomic_DNA"/>
</dbReference>
<keyword evidence="5 13" id="KW-0548">Nucleotidyltransferase</keyword>
<dbReference type="PANTHER" id="PTHR46390">
    <property type="entry name" value="MANNOSE-1-PHOSPHATE GUANYLYLTRANSFERASE"/>
    <property type="match status" value="1"/>
</dbReference>
<proteinExistence type="inferred from homology"/>
<accession>A0ABP7NMC8</accession>
<evidence type="ECO:0000256" key="4">
    <source>
        <dbReference type="ARBA" id="ARBA00022679"/>
    </source>
</evidence>
<evidence type="ECO:0000259" key="12">
    <source>
        <dbReference type="Pfam" id="PF22640"/>
    </source>
</evidence>
<dbReference type="GO" id="GO:0016853">
    <property type="term" value="F:isomerase activity"/>
    <property type="evidence" value="ECO:0007669"/>
    <property type="project" value="UniProtKB-KW"/>
</dbReference>
<evidence type="ECO:0000256" key="5">
    <source>
        <dbReference type="ARBA" id="ARBA00022695"/>
    </source>
</evidence>
<evidence type="ECO:0000256" key="2">
    <source>
        <dbReference type="ARBA" id="ARBA00006115"/>
    </source>
</evidence>
<comment type="pathway">
    <text evidence="1">Nucleotide-sugar biosynthesis; GDP-alpha-D-mannose biosynthesis; GDP-alpha-D-mannose from alpha-D-mannose 1-phosphate (GTP route): step 1/1.</text>
</comment>
<dbReference type="Proteomes" id="UP001501337">
    <property type="component" value="Unassembled WGS sequence"/>
</dbReference>
<dbReference type="InterPro" id="IPR049577">
    <property type="entry name" value="GMPP_N"/>
</dbReference>
<keyword evidence="4" id="KW-0808">Transferase</keyword>
<protein>
    <recommendedName>
        <fullName evidence="3">mannose-1-phosphate guanylyltransferase</fullName>
        <ecNumber evidence="3">2.7.7.13</ecNumber>
    </recommendedName>
</protein>
<evidence type="ECO:0000313" key="14">
    <source>
        <dbReference type="Proteomes" id="UP001501337"/>
    </source>
</evidence>
<evidence type="ECO:0000259" key="10">
    <source>
        <dbReference type="Pfam" id="PF00483"/>
    </source>
</evidence>
<keyword evidence="7" id="KW-0342">GTP-binding</keyword>
<evidence type="ECO:0000256" key="7">
    <source>
        <dbReference type="ARBA" id="ARBA00023134"/>
    </source>
</evidence>
<dbReference type="Pfam" id="PF22640">
    <property type="entry name" value="ManC_GMP_beta-helix"/>
    <property type="match status" value="1"/>
</dbReference>
<dbReference type="CDD" id="cd02509">
    <property type="entry name" value="GDP-M1P_Guanylyltransferase"/>
    <property type="match status" value="1"/>
</dbReference>
<keyword evidence="13" id="KW-0413">Isomerase</keyword>
<dbReference type="Gene3D" id="3.90.550.10">
    <property type="entry name" value="Spore Coat Polysaccharide Biosynthesis Protein SpsA, Chain A"/>
    <property type="match status" value="1"/>
</dbReference>
<dbReference type="Gene3D" id="2.60.120.10">
    <property type="entry name" value="Jelly Rolls"/>
    <property type="match status" value="1"/>
</dbReference>
<dbReference type="SUPFAM" id="SSF51182">
    <property type="entry name" value="RmlC-like cupins"/>
    <property type="match status" value="1"/>
</dbReference>
<feature type="domain" description="Nucleotidyl transferase" evidence="10">
    <location>
        <begin position="4"/>
        <end position="292"/>
    </location>
</feature>
<evidence type="ECO:0000256" key="3">
    <source>
        <dbReference type="ARBA" id="ARBA00012387"/>
    </source>
</evidence>
<reference evidence="14" key="1">
    <citation type="journal article" date="2019" name="Int. J. Syst. Evol. Microbiol.">
        <title>The Global Catalogue of Microorganisms (GCM) 10K type strain sequencing project: providing services to taxonomists for standard genome sequencing and annotation.</title>
        <authorList>
            <consortium name="The Broad Institute Genomics Platform"/>
            <consortium name="The Broad Institute Genome Sequencing Center for Infectious Disease"/>
            <person name="Wu L."/>
            <person name="Ma J."/>
        </authorList>
    </citation>
    <scope>NUCLEOTIDE SEQUENCE [LARGE SCALE GENOMIC DNA]</scope>
    <source>
        <strain evidence="14">JCM 17555</strain>
    </source>
</reference>
<comment type="similarity">
    <text evidence="2 9">Belongs to the mannose-6-phosphate isomerase type 2 family.</text>
</comment>
<dbReference type="InterPro" id="IPR006375">
    <property type="entry name" value="Man1P_GuaTrfase/Man6P_Isoase"/>
</dbReference>
<feature type="domain" description="Mannose-6-phosphate isomerase type II C-terminal" evidence="11">
    <location>
        <begin position="358"/>
        <end position="472"/>
    </location>
</feature>
<evidence type="ECO:0000259" key="11">
    <source>
        <dbReference type="Pfam" id="PF01050"/>
    </source>
</evidence>
<dbReference type="PANTHER" id="PTHR46390:SF1">
    <property type="entry name" value="MANNOSE-1-PHOSPHATE GUANYLYLTRANSFERASE"/>
    <property type="match status" value="1"/>
</dbReference>
<dbReference type="InterPro" id="IPR029044">
    <property type="entry name" value="Nucleotide-diphossugar_trans"/>
</dbReference>
<dbReference type="Pfam" id="PF01050">
    <property type="entry name" value="MannoseP_isomer"/>
    <property type="match status" value="1"/>
</dbReference>
<evidence type="ECO:0000313" key="13">
    <source>
        <dbReference type="EMBL" id="GAA3950132.1"/>
    </source>
</evidence>
<sequence>MLTSVILCGGSGTRLWPLSREAFPKQFLSLTQAGSLLAETIARIGKLEADRLLVVSNEEHRFLVAATLQNAGLKASNGGNAIILEPSARNTAPAIALAAFEALESDPEAILLVLPADHVITGTETFVAAVATAVEAAKTGAMVTFGIVPDSPHTGYGYIRSARAEGRAADDTSPMPVTEFVEKPDQATAERYVASGEYLWNSGMFVFQAKRFLEELKTFRPKIHEACQAAFAGKTRDLDFLRVDEARFNACPDDSIDYAVMEQTDSAVVVPLDAGWSDVGSWSALYEMQGKDAHGNVARGDVITEDVSGCYLHSEGRLIAAIGLQDHVVVETDDVVLVAAMDRVQDVKKLVAQVRAKARDEHRFHKKVHRPWGTYEGIALGERFQVKRIQVKPGGRLSLQKHHHRAEHWVVVSGTALVSRDGEDMLLSENESTYIPLGVTHRLENPGVITLELIEVQSGSYLGEDDIVRFEDTYGRT</sequence>
<comment type="catalytic activity">
    <reaction evidence="8">
        <text>alpha-D-mannose 1-phosphate + GTP + H(+) = GDP-alpha-D-mannose + diphosphate</text>
        <dbReference type="Rhea" id="RHEA:15229"/>
        <dbReference type="ChEBI" id="CHEBI:15378"/>
        <dbReference type="ChEBI" id="CHEBI:33019"/>
        <dbReference type="ChEBI" id="CHEBI:37565"/>
        <dbReference type="ChEBI" id="CHEBI:57527"/>
        <dbReference type="ChEBI" id="CHEBI:58409"/>
        <dbReference type="EC" id="2.7.7.13"/>
    </reaction>
</comment>
<dbReference type="SUPFAM" id="SSF53448">
    <property type="entry name" value="Nucleotide-diphospho-sugar transferases"/>
    <property type="match status" value="1"/>
</dbReference>
<keyword evidence="6" id="KW-0547">Nucleotide-binding</keyword>
<dbReference type="CDD" id="cd02213">
    <property type="entry name" value="cupin_PMI_typeII_C"/>
    <property type="match status" value="1"/>
</dbReference>
<evidence type="ECO:0000256" key="1">
    <source>
        <dbReference type="ARBA" id="ARBA00004823"/>
    </source>
</evidence>
<keyword evidence="14" id="KW-1185">Reference proteome</keyword>
<organism evidence="13 14">
    <name type="scientific">Allohahella marinimesophila</name>
    <dbReference type="NCBI Taxonomy" id="1054972"/>
    <lineage>
        <taxon>Bacteria</taxon>
        <taxon>Pseudomonadati</taxon>
        <taxon>Pseudomonadota</taxon>
        <taxon>Gammaproteobacteria</taxon>
        <taxon>Oceanospirillales</taxon>
        <taxon>Hahellaceae</taxon>
        <taxon>Allohahella</taxon>
    </lineage>
</organism>